<dbReference type="InterPro" id="IPR004193">
    <property type="entry name" value="Glyco_hydro_13_N"/>
</dbReference>
<name>A0AAU7UEB0_9DEIO</name>
<feature type="binding site" evidence="16">
    <location>
        <begin position="391"/>
        <end position="396"/>
    </location>
    <ligand>
        <name>substrate</name>
    </ligand>
</feature>
<evidence type="ECO:0000256" key="16">
    <source>
        <dbReference type="PIRSR" id="PIRSR006337-2"/>
    </source>
</evidence>
<dbReference type="GO" id="GO:0005737">
    <property type="term" value="C:cytoplasm"/>
    <property type="evidence" value="ECO:0007669"/>
    <property type="project" value="UniProtKB-SubCell"/>
</dbReference>
<evidence type="ECO:0000256" key="10">
    <source>
        <dbReference type="ARBA" id="ARBA00032057"/>
    </source>
</evidence>
<dbReference type="NCBIfam" id="TIGR02402">
    <property type="entry name" value="trehalose_TreZ"/>
    <property type="match status" value="1"/>
</dbReference>
<reference evidence="20" key="1">
    <citation type="submission" date="2024-06" db="EMBL/GenBank/DDBJ databases">
        <title>Draft Genome Sequence of Deinococcus sonorensis Type Strain KR-87, a Biofilm Producing Representative of the Genus Deinococcus.</title>
        <authorList>
            <person name="Boren L.S."/>
            <person name="Grosso R.A."/>
            <person name="Hugenberg-Cox A.N."/>
            <person name="Hill J.T.E."/>
            <person name="Albert C.M."/>
            <person name="Tuohy J.M."/>
        </authorList>
    </citation>
    <scope>NUCLEOTIDE SEQUENCE</scope>
    <source>
        <strain evidence="20">KR-87</strain>
    </source>
</reference>
<dbReference type="Gene3D" id="3.20.20.80">
    <property type="entry name" value="Glycosidases"/>
    <property type="match status" value="1"/>
</dbReference>
<evidence type="ECO:0000256" key="5">
    <source>
        <dbReference type="ARBA" id="ARBA00015938"/>
    </source>
</evidence>
<evidence type="ECO:0000256" key="11">
    <source>
        <dbReference type="ARBA" id="ARBA00033284"/>
    </source>
</evidence>
<accession>A0AAU7UEB0</accession>
<evidence type="ECO:0000256" key="14">
    <source>
        <dbReference type="PIRNR" id="PIRNR006337"/>
    </source>
</evidence>
<dbReference type="KEGG" id="dsc:ABOD76_10550"/>
<evidence type="ECO:0000256" key="2">
    <source>
        <dbReference type="ARBA" id="ARBA00005199"/>
    </source>
</evidence>
<comment type="similarity">
    <text evidence="3 14">Belongs to the glycosyl hydrolase 13 family.</text>
</comment>
<evidence type="ECO:0000256" key="18">
    <source>
        <dbReference type="SAM" id="MobiDB-lite"/>
    </source>
</evidence>
<protein>
    <recommendedName>
        <fullName evidence="5 13">Malto-oligosyltrehalose trehalohydrolase</fullName>
        <shortName evidence="14">MTHase</shortName>
        <ecNumber evidence="4 13">3.2.1.141</ecNumber>
    </recommendedName>
    <alternativeName>
        <fullName evidence="11 14">4-alpha-D-((1-&gt;4)-alpha-D-glucano)trehalose trehalohydrolase</fullName>
    </alternativeName>
    <alternativeName>
        <fullName evidence="10 14">Maltooligosyl trehalose trehalohydrolase</fullName>
    </alternativeName>
</protein>
<evidence type="ECO:0000256" key="7">
    <source>
        <dbReference type="ARBA" id="ARBA00022801"/>
    </source>
</evidence>
<proteinExistence type="inferred from homology"/>
<evidence type="ECO:0000256" key="12">
    <source>
        <dbReference type="ARBA" id="ARBA00034013"/>
    </source>
</evidence>
<dbReference type="Pfam" id="PF02922">
    <property type="entry name" value="CBM_48"/>
    <property type="match status" value="1"/>
</dbReference>
<feature type="active site" description="Nucleophile" evidence="15">
    <location>
        <position position="264"/>
    </location>
</feature>
<dbReference type="GO" id="GO:0005992">
    <property type="term" value="P:trehalose biosynthetic process"/>
    <property type="evidence" value="ECO:0007669"/>
    <property type="project" value="UniProtKB-UniRule"/>
</dbReference>
<dbReference type="InterPro" id="IPR014756">
    <property type="entry name" value="Ig_E-set"/>
</dbReference>
<feature type="binding site" evidence="16">
    <location>
        <begin position="321"/>
        <end position="325"/>
    </location>
    <ligand>
        <name>substrate</name>
    </ligand>
</feature>
<dbReference type="PANTHER" id="PTHR43651:SF11">
    <property type="entry name" value="MALTO-OLIGOSYLTREHALOSE TREHALOHYDROLASE"/>
    <property type="match status" value="1"/>
</dbReference>
<dbReference type="InterPro" id="IPR012768">
    <property type="entry name" value="Trehalose_TreZ"/>
</dbReference>
<dbReference type="InterPro" id="IPR044901">
    <property type="entry name" value="Trehalose_TreZ_E-set_sf"/>
</dbReference>
<evidence type="ECO:0000256" key="8">
    <source>
        <dbReference type="ARBA" id="ARBA00023277"/>
    </source>
</evidence>
<feature type="region of interest" description="Disordered" evidence="18">
    <location>
        <begin position="602"/>
        <end position="622"/>
    </location>
</feature>
<comment type="subcellular location">
    <subcellularLocation>
        <location evidence="1 15">Cytoplasm</location>
    </subcellularLocation>
</comment>
<evidence type="ECO:0000256" key="17">
    <source>
        <dbReference type="PIRSR" id="PIRSR006337-3"/>
    </source>
</evidence>
<dbReference type="GO" id="GO:0033942">
    <property type="term" value="F:4-alpha-D-(1-&gt;4)-alpha-D-glucanotrehalose trehalohydrolase activity"/>
    <property type="evidence" value="ECO:0007669"/>
    <property type="project" value="UniProtKB-EC"/>
</dbReference>
<comment type="pathway">
    <text evidence="2 14">Glycan biosynthesis; trehalose biosynthesis.</text>
</comment>
<keyword evidence="9 14" id="KW-0326">Glycosidase</keyword>
<dbReference type="InterPro" id="IPR006047">
    <property type="entry name" value="GH13_cat_dom"/>
</dbReference>
<dbReference type="CDD" id="cd02853">
    <property type="entry name" value="E_set_MTHase_like_N"/>
    <property type="match status" value="1"/>
</dbReference>
<evidence type="ECO:0000256" key="4">
    <source>
        <dbReference type="ARBA" id="ARBA00012268"/>
    </source>
</evidence>
<keyword evidence="6" id="KW-0963">Cytoplasm</keyword>
<dbReference type="EC" id="3.2.1.141" evidence="4 13"/>
<dbReference type="InterPro" id="IPR013783">
    <property type="entry name" value="Ig-like_fold"/>
</dbReference>
<feature type="domain" description="Glycosyl hydrolase family 13 catalytic" evidence="19">
    <location>
        <begin position="120"/>
        <end position="515"/>
    </location>
</feature>
<sequence length="622" mass="69235">MTGPAGTPSTWPLGAFPTETGTMFRLWTTQASRAAVVLSGDGPDQTVPLEPVGDGVFERLIEGVGAGRRYTFELDGQPVPDPYARCLPDGVHAPAEVWAPAGGERPVAPDLKRSDLVIYELHVGTFTPEGTFRAAQERLPYLRELGVTAVELMPLASFPGQHGWGYDGVALYAPFAAYGRPDDLMRFIDEAHRQGLVVLLDLVLNHFGPDGNYLSAYSPEYFTDRHKTPWGDALNYSNPWMRRLALDAARHWLETYRFDGLRLDATHEIFDDSELHVLHELAQQVHQLRAELGTRHFLFCEDDRNRPELVTETGMDGMWADDFHHQLRVLLTGERDGYYRAYVPKVTELARCINRGWLYEGQDWPLGTPHPRGSAADRLDASSFVYCIQNHDQIGNRALGDRLQQVAGTEAFLAASTLLLFLPMTPLLFQGQEWMTDSRFQYFSDHNAELGALITEGRLREFQHFETFSAALQGEAVPDPQDPATFQHSHLDWPQQQEGEHARALELYRRLLALRRQDPVLRHSGRPELQAGAQGPLLWVTRRLGDQVRALVLNFSSGPVALPDLQGSGARLLLASSPDADLGHLPGQTAAVLALSSLPDAWTGAPGPDEASRPRAQVQQTR</sequence>
<evidence type="ECO:0000256" key="9">
    <source>
        <dbReference type="ARBA" id="ARBA00023295"/>
    </source>
</evidence>
<dbReference type="SMART" id="SM00642">
    <property type="entry name" value="Aamy"/>
    <property type="match status" value="1"/>
</dbReference>
<feature type="binding site" evidence="16">
    <location>
        <begin position="262"/>
        <end position="267"/>
    </location>
    <ligand>
        <name>substrate</name>
    </ligand>
</feature>
<dbReference type="EMBL" id="CP158299">
    <property type="protein sequence ID" value="XBV86723.1"/>
    <property type="molecule type" value="Genomic_DNA"/>
</dbReference>
<feature type="active site" description="Proton donor" evidence="15">
    <location>
        <position position="301"/>
    </location>
</feature>
<evidence type="ECO:0000313" key="20">
    <source>
        <dbReference type="EMBL" id="XBV86723.1"/>
    </source>
</evidence>
<dbReference type="RefSeq" id="WP_350244800.1">
    <property type="nucleotide sequence ID" value="NZ_CP158299.1"/>
</dbReference>
<dbReference type="PIRSF" id="PIRSF006337">
    <property type="entry name" value="Trehalose_TreZ"/>
    <property type="match status" value="1"/>
</dbReference>
<evidence type="ECO:0000256" key="13">
    <source>
        <dbReference type="NCBIfam" id="TIGR02402"/>
    </source>
</evidence>
<dbReference type="PANTHER" id="PTHR43651">
    <property type="entry name" value="1,4-ALPHA-GLUCAN-BRANCHING ENZYME"/>
    <property type="match status" value="1"/>
</dbReference>
<evidence type="ECO:0000259" key="19">
    <source>
        <dbReference type="SMART" id="SM00642"/>
    </source>
</evidence>
<evidence type="ECO:0000256" key="1">
    <source>
        <dbReference type="ARBA" id="ARBA00004496"/>
    </source>
</evidence>
<keyword evidence="8" id="KW-0119">Carbohydrate metabolism</keyword>
<dbReference type="Gene3D" id="1.10.10.760">
    <property type="entry name" value="E-set domains of sugar-utilizing enzymes"/>
    <property type="match status" value="1"/>
</dbReference>
<gene>
    <name evidence="20" type="primary">treZ</name>
    <name evidence="20" type="ORF">ABOD76_10550</name>
</gene>
<dbReference type="InterPro" id="IPR017853">
    <property type="entry name" value="GH"/>
</dbReference>
<evidence type="ECO:0000256" key="15">
    <source>
        <dbReference type="PIRSR" id="PIRSR006337-1"/>
    </source>
</evidence>
<dbReference type="SUPFAM" id="SSF81296">
    <property type="entry name" value="E set domains"/>
    <property type="match status" value="1"/>
</dbReference>
<dbReference type="InterPro" id="IPR022567">
    <property type="entry name" value="DUF3459"/>
</dbReference>
<dbReference type="Pfam" id="PF11941">
    <property type="entry name" value="DUF3459"/>
    <property type="match status" value="1"/>
</dbReference>
<dbReference type="AlphaFoldDB" id="A0AAU7UEB0"/>
<evidence type="ECO:0000256" key="6">
    <source>
        <dbReference type="ARBA" id="ARBA00022490"/>
    </source>
</evidence>
<organism evidence="20">
    <name type="scientific">Deinococcus sonorensis KR-87</name>
    <dbReference type="NCBI Taxonomy" id="694439"/>
    <lineage>
        <taxon>Bacteria</taxon>
        <taxon>Thermotogati</taxon>
        <taxon>Deinococcota</taxon>
        <taxon>Deinococci</taxon>
        <taxon>Deinococcales</taxon>
        <taxon>Deinococcaceae</taxon>
        <taxon>Deinococcus</taxon>
    </lineage>
</organism>
<dbReference type="Gene3D" id="2.60.40.10">
    <property type="entry name" value="Immunoglobulins"/>
    <property type="match status" value="1"/>
</dbReference>
<dbReference type="CDD" id="cd11325">
    <property type="entry name" value="AmyAc_GTHase"/>
    <property type="match status" value="1"/>
</dbReference>
<keyword evidence="7 14" id="KW-0378">Hydrolase</keyword>
<evidence type="ECO:0000256" key="3">
    <source>
        <dbReference type="ARBA" id="ARBA00008061"/>
    </source>
</evidence>
<feature type="site" description="Transition state stabilizer" evidence="17">
    <location>
        <position position="392"/>
    </location>
</feature>
<dbReference type="Pfam" id="PF00128">
    <property type="entry name" value="Alpha-amylase"/>
    <property type="match status" value="1"/>
</dbReference>
<dbReference type="SUPFAM" id="SSF51445">
    <property type="entry name" value="(Trans)glycosidases"/>
    <property type="match status" value="1"/>
</dbReference>
<comment type="catalytic activity">
    <reaction evidence="12 14">
        <text>hydrolysis of (1-&gt;4)-alpha-D-glucosidic linkage in 4-alpha-D-[(1-&gt;4)-alpha-D-glucanosyl]n trehalose to yield trehalose and (1-&gt;4)-alpha-D-glucan.</text>
        <dbReference type="EC" id="3.2.1.141"/>
    </reaction>
</comment>